<dbReference type="Proteomes" id="UP001558850">
    <property type="component" value="Unassembled WGS sequence"/>
</dbReference>
<comment type="caution">
    <text evidence="1">The sequence shown here is derived from an EMBL/GenBank/DDBJ whole genome shotgun (WGS) entry which is preliminary data.</text>
</comment>
<evidence type="ECO:0000313" key="2">
    <source>
        <dbReference type="Proteomes" id="UP001558850"/>
    </source>
</evidence>
<proteinExistence type="predicted"/>
<keyword evidence="2" id="KW-1185">Reference proteome</keyword>
<sequence length="201" mass="21413">MGQGMAAGIRDASNLACKLASVIRGEDDDGLLDTYESERSPHVREFIETAVKLGAVIQSKAEAAGATNDGVPPAFRNFVTPQPRLGPGAHCENEQPIAGSIARQPRLSDERLFDDAVGYRHALVLSPETLAARPELDEVAKFANVALVTDGAPALREWLAETGVVAILVRPDRYVHGVARDAADLHALLALAFPRLQAMSA</sequence>
<protein>
    <submittedName>
        <fullName evidence="1">FAD-dependent monooxygenase</fullName>
    </submittedName>
</protein>
<reference evidence="1" key="1">
    <citation type="submission" date="2024-07" db="EMBL/GenBank/DDBJ databases">
        <title>A survey of Mimosa microsymbionts across Brazilian biomes reveals a high diversity of Paraburkholderia nodulating endemic species, but also that Cupriavidus is common as a symbiont of widespread species.</title>
        <authorList>
            <person name="Rouws L."/>
            <person name="Barauna A."/>
            <person name="Beukes C."/>
            <person name="Rouws J.R.C."/>
            <person name="De Faria S.M."/>
            <person name="Gross E."/>
            <person name="Bueno Dos Reis Junior F."/>
            <person name="Simon M.F."/>
            <person name="Maluk M."/>
            <person name="Odee D.W."/>
            <person name="Kenicer G."/>
            <person name="Young J.P.W."/>
            <person name="Reis V.M."/>
            <person name="Zilli J."/>
            <person name="James E.K."/>
        </authorList>
    </citation>
    <scope>NUCLEOTIDE SEQUENCE</scope>
    <source>
        <strain evidence="1">EG181B</strain>
    </source>
</reference>
<evidence type="ECO:0000313" key="1">
    <source>
        <dbReference type="EMBL" id="MEX3934296.1"/>
    </source>
</evidence>
<name>A0ACC6U3T5_9BURK</name>
<organism evidence="1 2">
    <name type="scientific">Paraburkholderia phymatum</name>
    <dbReference type="NCBI Taxonomy" id="148447"/>
    <lineage>
        <taxon>Bacteria</taxon>
        <taxon>Pseudomonadati</taxon>
        <taxon>Pseudomonadota</taxon>
        <taxon>Betaproteobacteria</taxon>
        <taxon>Burkholderiales</taxon>
        <taxon>Burkholderiaceae</taxon>
        <taxon>Paraburkholderia</taxon>
    </lineage>
</organism>
<keyword evidence="1" id="KW-0560">Oxidoreductase</keyword>
<dbReference type="EMBL" id="JBFRCH010000012">
    <property type="protein sequence ID" value="MEX3934296.1"/>
    <property type="molecule type" value="Genomic_DNA"/>
</dbReference>
<keyword evidence="1" id="KW-0503">Monooxygenase</keyword>
<accession>A0ACC6U3T5</accession>
<gene>
    <name evidence="1" type="ORF">AB4Y32_21290</name>
</gene>